<feature type="chain" id="PRO_5038533218" evidence="7">
    <location>
        <begin position="19"/>
        <end position="542"/>
    </location>
</feature>
<evidence type="ECO:0000256" key="4">
    <source>
        <dbReference type="ARBA" id="ARBA00023088"/>
    </source>
</evidence>
<feature type="region of interest" description="Disordered" evidence="5">
    <location>
        <begin position="416"/>
        <end position="515"/>
    </location>
</feature>
<dbReference type="Proteomes" id="UP000028089">
    <property type="component" value="Unassembled WGS sequence"/>
</dbReference>
<feature type="region of interest" description="Disordered" evidence="5">
    <location>
        <begin position="244"/>
        <end position="290"/>
    </location>
</feature>
<evidence type="ECO:0000256" key="5">
    <source>
        <dbReference type="SAM" id="MobiDB-lite"/>
    </source>
</evidence>
<evidence type="ECO:0000256" key="3">
    <source>
        <dbReference type="ARBA" id="ARBA00022729"/>
    </source>
</evidence>
<evidence type="ECO:0000256" key="1">
    <source>
        <dbReference type="ARBA" id="ARBA00022512"/>
    </source>
</evidence>
<dbReference type="AlphaFoldDB" id="A0A081QQM0"/>
<keyword evidence="4" id="KW-0572">Peptidoglycan-anchor</keyword>
<keyword evidence="6" id="KW-1133">Transmembrane helix</keyword>
<reference evidence="9 10" key="1">
    <citation type="submission" date="2014-05" db="EMBL/GenBank/DDBJ databases">
        <authorList>
            <person name="Daugherty S.C."/>
            <person name="Tallon L.J."/>
            <person name="Sadzewicz L."/>
            <person name="Kilian M."/>
            <person name="Tettelin H."/>
        </authorList>
    </citation>
    <scope>NUCLEOTIDE SEQUENCE [LARGE SCALE GENOMIC DNA]</scope>
    <source>
        <strain evidence="9 10">SK578</strain>
    </source>
</reference>
<evidence type="ECO:0000259" key="8">
    <source>
        <dbReference type="PROSITE" id="PS50847"/>
    </source>
</evidence>
<evidence type="ECO:0000256" key="6">
    <source>
        <dbReference type="SAM" id="Phobius"/>
    </source>
</evidence>
<evidence type="ECO:0000313" key="10">
    <source>
        <dbReference type="Proteomes" id="UP000028089"/>
    </source>
</evidence>
<proteinExistence type="predicted"/>
<keyword evidence="6" id="KW-0472">Membrane</keyword>
<feature type="domain" description="Gram-positive cocci surface proteins LPxTG" evidence="8">
    <location>
        <begin position="511"/>
        <end position="542"/>
    </location>
</feature>
<dbReference type="NCBIfam" id="TIGR01167">
    <property type="entry name" value="LPXTG_anchor"/>
    <property type="match status" value="1"/>
</dbReference>
<feature type="transmembrane region" description="Helical" evidence="6">
    <location>
        <begin position="519"/>
        <end position="537"/>
    </location>
</feature>
<name>A0A081QQM0_STRMT</name>
<dbReference type="Pfam" id="PF00746">
    <property type="entry name" value="Gram_pos_anchor"/>
    <property type="match status" value="1"/>
</dbReference>
<dbReference type="PATRIC" id="fig|28037.93.peg.1294"/>
<keyword evidence="6" id="KW-0812">Transmembrane</keyword>
<feature type="compositionally biased region" description="Basic and acidic residues" evidence="5">
    <location>
        <begin position="465"/>
        <end position="485"/>
    </location>
</feature>
<feature type="compositionally biased region" description="Low complexity" evidence="5">
    <location>
        <begin position="436"/>
        <end position="452"/>
    </location>
</feature>
<accession>A0A081QQM0</accession>
<feature type="compositionally biased region" description="Basic and acidic residues" evidence="5">
    <location>
        <begin position="258"/>
        <end position="275"/>
    </location>
</feature>
<evidence type="ECO:0000256" key="7">
    <source>
        <dbReference type="SAM" id="SignalP"/>
    </source>
</evidence>
<evidence type="ECO:0000313" key="9">
    <source>
        <dbReference type="EMBL" id="KEQ45243.1"/>
    </source>
</evidence>
<dbReference type="InterPro" id="IPR019931">
    <property type="entry name" value="LPXTG_anchor"/>
</dbReference>
<feature type="signal peptide" evidence="7">
    <location>
        <begin position="1"/>
        <end position="18"/>
    </location>
</feature>
<protein>
    <submittedName>
        <fullName evidence="9">LPXTG-motif cell wall anchor domain protein</fullName>
    </submittedName>
</protein>
<gene>
    <name evidence="9" type="ORF">SK578_1341</name>
</gene>
<keyword evidence="2" id="KW-0964">Secreted</keyword>
<dbReference type="EMBL" id="JPFY01000013">
    <property type="protein sequence ID" value="KEQ45243.1"/>
    <property type="molecule type" value="Genomic_DNA"/>
</dbReference>
<dbReference type="RefSeq" id="WP_042751285.1">
    <property type="nucleotide sequence ID" value="NZ_JPFY01000013.1"/>
</dbReference>
<organism evidence="9 10">
    <name type="scientific">Streptococcus mitis</name>
    <dbReference type="NCBI Taxonomy" id="28037"/>
    <lineage>
        <taxon>Bacteria</taxon>
        <taxon>Bacillati</taxon>
        <taxon>Bacillota</taxon>
        <taxon>Bacilli</taxon>
        <taxon>Lactobacillales</taxon>
        <taxon>Streptococcaceae</taxon>
        <taxon>Streptococcus</taxon>
        <taxon>Streptococcus mitis group</taxon>
    </lineage>
</organism>
<evidence type="ECO:0000256" key="2">
    <source>
        <dbReference type="ARBA" id="ARBA00022525"/>
    </source>
</evidence>
<comment type="caution">
    <text evidence="9">The sequence shown here is derived from an EMBL/GenBank/DDBJ whole genome shotgun (WGS) entry which is preliminary data.</text>
</comment>
<sequence length="542" mass="58636">MKTKSTIKLFATAILATATINSVNVATHPSDVSASEVTQVPNKNNVGTRTTFETDPVFKNYEDAEKYLDNYVKPTIENSRYGYFTASVVPDGLGGNYLVSGFIDSHSEDEEVIKGNKETAQKIVKNAGIDLTNLTNQSNGVLTGKITETQRDGFPTVTFETDAVFKNFDEANSYAEGHGAEILDATKGYKDYSLKAEPALNGTSNYLVSGEIRAYKDYSGASVTAEQAKKNIEAAARKVVNDANPSISTTKPVTPTKPTEDVKPETPAKPVEEVKPATPTKPVDEGKTSNDIKKIDGEFTEIKTTSTGLTFKAKLYEELPHDGPYTPNIHATLTDKATGKEVAKTSVVLEGLSEGLKKADALLYANHLEGIIFEPSLTPGNYVLTVEGTAGATYGQNTDKRKRHFVFSTEVTLTGENNTTTITQPEKTKDSTTKPNSDQTINNVNNNQQPSNDKNKQSTNNNTGKQDKNELSTNKTSDKKTDKQNSDNTLSQEKQQATSTSTKPENDKNTLPNTGESTSILGFIGAVLSITGLGFIVKRKHG</sequence>
<keyword evidence="3 7" id="KW-0732">Signal</keyword>
<keyword evidence="1" id="KW-0134">Cell wall</keyword>
<dbReference type="PROSITE" id="PS50847">
    <property type="entry name" value="GRAM_POS_ANCHORING"/>
    <property type="match status" value="1"/>
</dbReference>
<feature type="compositionally biased region" description="Polar residues" evidence="5">
    <location>
        <begin position="490"/>
        <end position="515"/>
    </location>
</feature>